<evidence type="ECO:0000259" key="5">
    <source>
        <dbReference type="PROSITE" id="PS50931"/>
    </source>
</evidence>
<keyword evidence="3 6" id="KW-0238">DNA-binding</keyword>
<keyword evidence="2" id="KW-0805">Transcription regulation</keyword>
<dbReference type="GO" id="GO:0003677">
    <property type="term" value="F:DNA binding"/>
    <property type="evidence" value="ECO:0007669"/>
    <property type="project" value="UniProtKB-KW"/>
</dbReference>
<keyword evidence="4" id="KW-0804">Transcription</keyword>
<dbReference type="SUPFAM" id="SSF53850">
    <property type="entry name" value="Periplasmic binding protein-like II"/>
    <property type="match status" value="1"/>
</dbReference>
<evidence type="ECO:0000313" key="6">
    <source>
        <dbReference type="EMBL" id="MDR7304356.1"/>
    </source>
</evidence>
<dbReference type="SUPFAM" id="SSF46785">
    <property type="entry name" value="Winged helix' DNA-binding domain"/>
    <property type="match status" value="1"/>
</dbReference>
<keyword evidence="7" id="KW-1185">Reference proteome</keyword>
<feature type="domain" description="HTH lysR-type" evidence="5">
    <location>
        <begin position="10"/>
        <end position="68"/>
    </location>
</feature>
<gene>
    <name evidence="6" type="ORF">JOF55_004537</name>
</gene>
<dbReference type="GO" id="GO:0003700">
    <property type="term" value="F:DNA-binding transcription factor activity"/>
    <property type="evidence" value="ECO:0007669"/>
    <property type="project" value="InterPro"/>
</dbReference>
<evidence type="ECO:0000313" key="7">
    <source>
        <dbReference type="Proteomes" id="UP001180845"/>
    </source>
</evidence>
<dbReference type="Pfam" id="PF03466">
    <property type="entry name" value="LysR_substrate"/>
    <property type="match status" value="1"/>
</dbReference>
<comment type="similarity">
    <text evidence="1">Belongs to the LysR transcriptional regulatory family.</text>
</comment>
<dbReference type="RefSeq" id="WP_310277994.1">
    <property type="nucleotide sequence ID" value="NZ_JAVDXW010000001.1"/>
</dbReference>
<reference evidence="6" key="1">
    <citation type="submission" date="2023-07" db="EMBL/GenBank/DDBJ databases">
        <title>Sequencing the genomes of 1000 actinobacteria strains.</title>
        <authorList>
            <person name="Klenk H.-P."/>
        </authorList>
    </citation>
    <scope>NUCLEOTIDE SEQUENCE</scope>
    <source>
        <strain evidence="6">DSM 45977</strain>
    </source>
</reference>
<dbReference type="Proteomes" id="UP001180845">
    <property type="component" value="Unassembled WGS sequence"/>
</dbReference>
<dbReference type="Gene3D" id="3.40.190.10">
    <property type="entry name" value="Periplasmic binding protein-like II"/>
    <property type="match status" value="2"/>
</dbReference>
<organism evidence="6 7">
    <name type="scientific">Haloactinomyces albus</name>
    <dbReference type="NCBI Taxonomy" id="1352928"/>
    <lineage>
        <taxon>Bacteria</taxon>
        <taxon>Bacillati</taxon>
        <taxon>Actinomycetota</taxon>
        <taxon>Actinomycetes</taxon>
        <taxon>Actinopolysporales</taxon>
        <taxon>Actinopolysporaceae</taxon>
        <taxon>Haloactinomyces</taxon>
    </lineage>
</organism>
<comment type="caution">
    <text evidence="6">The sequence shown here is derived from an EMBL/GenBank/DDBJ whole genome shotgun (WGS) entry which is preliminary data.</text>
</comment>
<evidence type="ECO:0000256" key="2">
    <source>
        <dbReference type="ARBA" id="ARBA00023015"/>
    </source>
</evidence>
<dbReference type="InterPro" id="IPR050950">
    <property type="entry name" value="HTH-type_LysR_regulators"/>
</dbReference>
<dbReference type="EMBL" id="JAVDXW010000001">
    <property type="protein sequence ID" value="MDR7304356.1"/>
    <property type="molecule type" value="Genomic_DNA"/>
</dbReference>
<dbReference type="GO" id="GO:0005829">
    <property type="term" value="C:cytosol"/>
    <property type="evidence" value="ECO:0007669"/>
    <property type="project" value="TreeGrafter"/>
</dbReference>
<sequence length="315" mass="35022">MAPLNTPPAFTMRQLSTFVAVAETGTISGAAERLFVSQSAVSLAITELEKALRSQLCVRRRAHGVQLTPTGEAALVRARAILHQSFELESDITGTRGELTGRISVGCYPTIGPTILPMLLYEFTTDHPGVSMEFHEQTLDQLVRGLQRGELDTVIVYDLDLPEEWHTAVLTRRSPTILLPADHPRAHSSEPLDLTAMASEPMVLLDTSPSSNHAMQMCGRAGFTPRISYRTSNFETVRALVGRGLGWTLMLQQPRTWVTYEGFEVVSRRIDAPVLDPVSLVIAWQQEAMLSRVAREFIRFATTRTQEHEDGELRK</sequence>
<evidence type="ECO:0000256" key="3">
    <source>
        <dbReference type="ARBA" id="ARBA00023125"/>
    </source>
</evidence>
<dbReference type="Gene3D" id="1.10.10.10">
    <property type="entry name" value="Winged helix-like DNA-binding domain superfamily/Winged helix DNA-binding domain"/>
    <property type="match status" value="1"/>
</dbReference>
<dbReference type="InterPro" id="IPR036390">
    <property type="entry name" value="WH_DNA-bd_sf"/>
</dbReference>
<name>A0AAE3ZG84_9ACTN</name>
<dbReference type="PANTHER" id="PTHR30419">
    <property type="entry name" value="HTH-TYPE TRANSCRIPTIONAL REGULATOR YBHD"/>
    <property type="match status" value="1"/>
</dbReference>
<dbReference type="InterPro" id="IPR036388">
    <property type="entry name" value="WH-like_DNA-bd_sf"/>
</dbReference>
<dbReference type="PROSITE" id="PS50931">
    <property type="entry name" value="HTH_LYSR"/>
    <property type="match status" value="1"/>
</dbReference>
<dbReference type="InterPro" id="IPR000847">
    <property type="entry name" value="LysR_HTH_N"/>
</dbReference>
<accession>A0AAE3ZG84</accession>
<proteinExistence type="inferred from homology"/>
<evidence type="ECO:0000256" key="4">
    <source>
        <dbReference type="ARBA" id="ARBA00023163"/>
    </source>
</evidence>
<dbReference type="InterPro" id="IPR005119">
    <property type="entry name" value="LysR_subst-bd"/>
</dbReference>
<dbReference type="Pfam" id="PF00126">
    <property type="entry name" value="HTH_1"/>
    <property type="match status" value="1"/>
</dbReference>
<evidence type="ECO:0000256" key="1">
    <source>
        <dbReference type="ARBA" id="ARBA00009437"/>
    </source>
</evidence>
<dbReference type="AlphaFoldDB" id="A0AAE3ZG84"/>
<protein>
    <submittedName>
        <fullName evidence="6">DNA-binding transcriptional LysR family regulator</fullName>
    </submittedName>
</protein>